<sequence length="104" mass="11631">MSKFQTKTGFSIILFVILFFVLTNAVSINLKKRQDFSSFFGQGHNCTDENDDLKCITLICRIKGEDTHKCQISDERDVGETCLSDEACKAGLVCDTVDTCQHSL</sequence>
<dbReference type="OrthoDB" id="2362024at2759"/>
<reference evidence="1 2" key="1">
    <citation type="submission" date="2018-06" db="EMBL/GenBank/DDBJ databases">
        <title>Comparative genomics reveals the genomic features of Rhizophagus irregularis, R. cerebriforme, R. diaphanum and Gigaspora rosea, and their symbiotic lifestyle signature.</title>
        <authorList>
            <person name="Morin E."/>
            <person name="San Clemente H."/>
            <person name="Chen E.C.H."/>
            <person name="De La Providencia I."/>
            <person name="Hainaut M."/>
            <person name="Kuo A."/>
            <person name="Kohler A."/>
            <person name="Murat C."/>
            <person name="Tang N."/>
            <person name="Roy S."/>
            <person name="Loubradou J."/>
            <person name="Henrissat B."/>
            <person name="Grigoriev I.V."/>
            <person name="Corradi N."/>
            <person name="Roux C."/>
            <person name="Martin F.M."/>
        </authorList>
    </citation>
    <scope>NUCLEOTIDE SEQUENCE [LARGE SCALE GENOMIC DNA]</scope>
    <source>
        <strain evidence="1 2">DAOM 194757</strain>
    </source>
</reference>
<organism evidence="1 2">
    <name type="scientific">Gigaspora rosea</name>
    <dbReference type="NCBI Taxonomy" id="44941"/>
    <lineage>
        <taxon>Eukaryota</taxon>
        <taxon>Fungi</taxon>
        <taxon>Fungi incertae sedis</taxon>
        <taxon>Mucoromycota</taxon>
        <taxon>Glomeromycotina</taxon>
        <taxon>Glomeromycetes</taxon>
        <taxon>Diversisporales</taxon>
        <taxon>Gigasporaceae</taxon>
        <taxon>Gigaspora</taxon>
    </lineage>
</organism>
<dbReference type="AlphaFoldDB" id="A0A397TWR6"/>
<keyword evidence="2" id="KW-1185">Reference proteome</keyword>
<proteinExistence type="predicted"/>
<dbReference type="EMBL" id="QKWP01002732">
    <property type="protein sequence ID" value="RIB02334.1"/>
    <property type="molecule type" value="Genomic_DNA"/>
</dbReference>
<name>A0A397TWR6_9GLOM</name>
<accession>A0A397TWR6</accession>
<evidence type="ECO:0000313" key="1">
    <source>
        <dbReference type="EMBL" id="RIB02334.1"/>
    </source>
</evidence>
<comment type="caution">
    <text evidence="1">The sequence shown here is derived from an EMBL/GenBank/DDBJ whole genome shotgun (WGS) entry which is preliminary data.</text>
</comment>
<evidence type="ECO:0000313" key="2">
    <source>
        <dbReference type="Proteomes" id="UP000266673"/>
    </source>
</evidence>
<protein>
    <submittedName>
        <fullName evidence="1">Uncharacterized protein</fullName>
    </submittedName>
</protein>
<gene>
    <name evidence="1" type="ORF">C2G38_2228105</name>
</gene>
<dbReference type="Proteomes" id="UP000266673">
    <property type="component" value="Unassembled WGS sequence"/>
</dbReference>